<name>A0AAD7KGM7_9AGAR</name>
<evidence type="ECO:0000313" key="1">
    <source>
        <dbReference type="EMBL" id="KAJ7784325.1"/>
    </source>
</evidence>
<evidence type="ECO:0000313" key="2">
    <source>
        <dbReference type="Proteomes" id="UP001215598"/>
    </source>
</evidence>
<keyword evidence="2" id="KW-1185">Reference proteome</keyword>
<dbReference type="EMBL" id="JARKIB010000002">
    <property type="protein sequence ID" value="KAJ7784325.1"/>
    <property type="molecule type" value="Genomic_DNA"/>
</dbReference>
<proteinExistence type="predicted"/>
<gene>
    <name evidence="1" type="ORF">B0H16DRAFT_1709048</name>
</gene>
<sequence length="240" mass="26880">MTSSTSSWHSSVEQSDRDTVCVGKAVYLDFEGLFDNLRQTITSDSKPLPSIEDLVIVYPSLEGLYLAYHGLFAAVVQAGRAYRHYLCVRDDRDTKPAFLVCQTEDAKVYESIKSVQDCWKEIPRRLESEVQRRVKSLAPILPCGHWVESVVLPRLTVAAAQRQVLQSVHTSMPCLIPVAEQNIADLSDFYADFTRRLYEAAQDRPGPLPTFRLLGSRIINPKSLAARGHRTPMGIRAAMG</sequence>
<organism evidence="1 2">
    <name type="scientific">Mycena metata</name>
    <dbReference type="NCBI Taxonomy" id="1033252"/>
    <lineage>
        <taxon>Eukaryota</taxon>
        <taxon>Fungi</taxon>
        <taxon>Dikarya</taxon>
        <taxon>Basidiomycota</taxon>
        <taxon>Agaricomycotina</taxon>
        <taxon>Agaricomycetes</taxon>
        <taxon>Agaricomycetidae</taxon>
        <taxon>Agaricales</taxon>
        <taxon>Marasmiineae</taxon>
        <taxon>Mycenaceae</taxon>
        <taxon>Mycena</taxon>
    </lineage>
</organism>
<dbReference type="Proteomes" id="UP001215598">
    <property type="component" value="Unassembled WGS sequence"/>
</dbReference>
<protein>
    <submittedName>
        <fullName evidence="1">Uncharacterized protein</fullName>
    </submittedName>
</protein>
<accession>A0AAD7KGM7</accession>
<dbReference type="AlphaFoldDB" id="A0AAD7KGM7"/>
<comment type="caution">
    <text evidence="1">The sequence shown here is derived from an EMBL/GenBank/DDBJ whole genome shotgun (WGS) entry which is preliminary data.</text>
</comment>
<reference evidence="1" key="1">
    <citation type="submission" date="2023-03" db="EMBL/GenBank/DDBJ databases">
        <title>Massive genome expansion in bonnet fungi (Mycena s.s.) driven by repeated elements and novel gene families across ecological guilds.</title>
        <authorList>
            <consortium name="Lawrence Berkeley National Laboratory"/>
            <person name="Harder C.B."/>
            <person name="Miyauchi S."/>
            <person name="Viragh M."/>
            <person name="Kuo A."/>
            <person name="Thoen E."/>
            <person name="Andreopoulos B."/>
            <person name="Lu D."/>
            <person name="Skrede I."/>
            <person name="Drula E."/>
            <person name="Henrissat B."/>
            <person name="Morin E."/>
            <person name="Kohler A."/>
            <person name="Barry K."/>
            <person name="LaButti K."/>
            <person name="Morin E."/>
            <person name="Salamov A."/>
            <person name="Lipzen A."/>
            <person name="Mereny Z."/>
            <person name="Hegedus B."/>
            <person name="Baldrian P."/>
            <person name="Stursova M."/>
            <person name="Weitz H."/>
            <person name="Taylor A."/>
            <person name="Grigoriev I.V."/>
            <person name="Nagy L.G."/>
            <person name="Martin F."/>
            <person name="Kauserud H."/>
        </authorList>
    </citation>
    <scope>NUCLEOTIDE SEQUENCE</scope>
    <source>
        <strain evidence="1">CBHHK182m</strain>
    </source>
</reference>